<name>K0TM28_THAOC</name>
<dbReference type="EMBL" id="AGNL01005970">
    <property type="protein sequence ID" value="EJK72357.1"/>
    <property type="molecule type" value="Genomic_DNA"/>
</dbReference>
<sequence length="124" mass="13070">ILSVPGFWSAQISAEQWGAVLEDEVATGVHGVVPLPMGIARDGRCIMGADINTMGMSRIMHASKIKGKSSCVEKSTASTAPTTCLHIRVSDGSDQQLEELPLSLVPGRKANGSPVHNFVDTLAE</sequence>
<dbReference type="Proteomes" id="UP000266841">
    <property type="component" value="Unassembled WGS sequence"/>
</dbReference>
<keyword evidence="2" id="KW-1185">Reference proteome</keyword>
<gene>
    <name evidence="1" type="ORF">THAOC_06117</name>
</gene>
<organism evidence="1 2">
    <name type="scientific">Thalassiosira oceanica</name>
    <name type="common">Marine diatom</name>
    <dbReference type="NCBI Taxonomy" id="159749"/>
    <lineage>
        <taxon>Eukaryota</taxon>
        <taxon>Sar</taxon>
        <taxon>Stramenopiles</taxon>
        <taxon>Ochrophyta</taxon>
        <taxon>Bacillariophyta</taxon>
        <taxon>Coscinodiscophyceae</taxon>
        <taxon>Thalassiosirophycidae</taxon>
        <taxon>Thalassiosirales</taxon>
        <taxon>Thalassiosiraceae</taxon>
        <taxon>Thalassiosira</taxon>
    </lineage>
</organism>
<protein>
    <submittedName>
        <fullName evidence="1">Uncharacterized protein</fullName>
    </submittedName>
</protein>
<reference evidence="1 2" key="1">
    <citation type="journal article" date="2012" name="Genome Biol.">
        <title>Genome and low-iron response of an oceanic diatom adapted to chronic iron limitation.</title>
        <authorList>
            <person name="Lommer M."/>
            <person name="Specht M."/>
            <person name="Roy A.S."/>
            <person name="Kraemer L."/>
            <person name="Andreson R."/>
            <person name="Gutowska M.A."/>
            <person name="Wolf J."/>
            <person name="Bergner S.V."/>
            <person name="Schilhabel M.B."/>
            <person name="Klostermeier U.C."/>
            <person name="Beiko R.G."/>
            <person name="Rosenstiel P."/>
            <person name="Hippler M."/>
            <person name="Laroche J."/>
        </authorList>
    </citation>
    <scope>NUCLEOTIDE SEQUENCE [LARGE SCALE GENOMIC DNA]</scope>
    <source>
        <strain evidence="1 2">CCMP1005</strain>
    </source>
</reference>
<dbReference type="AlphaFoldDB" id="K0TM28"/>
<comment type="caution">
    <text evidence="1">The sequence shown here is derived from an EMBL/GenBank/DDBJ whole genome shotgun (WGS) entry which is preliminary data.</text>
</comment>
<feature type="non-terminal residue" evidence="1">
    <location>
        <position position="1"/>
    </location>
</feature>
<evidence type="ECO:0000313" key="2">
    <source>
        <dbReference type="Proteomes" id="UP000266841"/>
    </source>
</evidence>
<evidence type="ECO:0000313" key="1">
    <source>
        <dbReference type="EMBL" id="EJK72357.1"/>
    </source>
</evidence>
<proteinExistence type="predicted"/>
<accession>K0TM28</accession>